<gene>
    <name evidence="1" type="ORF">PACTADRAFT_2130</name>
</gene>
<evidence type="ECO:0000313" key="1">
    <source>
        <dbReference type="EMBL" id="ODV95822.1"/>
    </source>
</evidence>
<organism evidence="1 2">
    <name type="scientific">Pachysolen tannophilus NRRL Y-2460</name>
    <dbReference type="NCBI Taxonomy" id="669874"/>
    <lineage>
        <taxon>Eukaryota</taxon>
        <taxon>Fungi</taxon>
        <taxon>Dikarya</taxon>
        <taxon>Ascomycota</taxon>
        <taxon>Saccharomycotina</taxon>
        <taxon>Pichiomycetes</taxon>
        <taxon>Pachysolenaceae</taxon>
        <taxon>Pachysolen</taxon>
    </lineage>
</organism>
<reference evidence="2" key="1">
    <citation type="submission" date="2016-05" db="EMBL/GenBank/DDBJ databases">
        <title>Comparative genomics of biotechnologically important yeasts.</title>
        <authorList>
            <consortium name="DOE Joint Genome Institute"/>
            <person name="Riley R."/>
            <person name="Haridas S."/>
            <person name="Wolfe K.H."/>
            <person name="Lopes M.R."/>
            <person name="Hittinger C.T."/>
            <person name="Goker M."/>
            <person name="Salamov A."/>
            <person name="Wisecaver J."/>
            <person name="Long T.M."/>
            <person name="Aerts A.L."/>
            <person name="Barry K."/>
            <person name="Choi C."/>
            <person name="Clum A."/>
            <person name="Coughlan A.Y."/>
            <person name="Deshpande S."/>
            <person name="Douglass A.P."/>
            <person name="Hanson S.J."/>
            <person name="Klenk H.-P."/>
            <person name="Labutti K."/>
            <person name="Lapidus A."/>
            <person name="Lindquist E."/>
            <person name="Lipzen A."/>
            <person name="Meier-Kolthoff J.P."/>
            <person name="Ohm R.A."/>
            <person name="Otillar R.P."/>
            <person name="Pangilinan J."/>
            <person name="Peng Y."/>
            <person name="Rokas A."/>
            <person name="Rosa C.A."/>
            <person name="Scheuner C."/>
            <person name="Sibirny A.A."/>
            <person name="Slot J.C."/>
            <person name="Stielow J.B."/>
            <person name="Sun H."/>
            <person name="Kurtzman C.P."/>
            <person name="Blackwell M."/>
            <person name="Grigoriev I.V."/>
            <person name="Jeffries T.W."/>
        </authorList>
    </citation>
    <scope>NUCLEOTIDE SEQUENCE [LARGE SCALE GENOMIC DNA]</scope>
    <source>
        <strain evidence="2">NRRL Y-2460</strain>
    </source>
</reference>
<proteinExistence type="predicted"/>
<evidence type="ECO:0000313" key="2">
    <source>
        <dbReference type="Proteomes" id="UP000094236"/>
    </source>
</evidence>
<sequence length="239" mass="28294">MSEKSYIEVKNFVELQIRKLLKPLILDNSLSIALEQRNSKSLTTKETKKLLIKLNQTRIKFLKKFFTKQAIHAITAQYINNETQLRLKSLENLLNLHQILIPFKINDLNNNIDGNCNKNIHEFWLDKDSNERKFEILTLVDELPESSHLLSNISDENKDNSQEILQKYEYLRNKILNNKKKLINIHLQLQKRKYLENLLLKYFQNLKDLQKNLVISSNPEIIDEINTSRILIEKVSQKI</sequence>
<dbReference type="AlphaFoldDB" id="A0A1E4TVN7"/>
<dbReference type="EMBL" id="KV454013">
    <property type="protein sequence ID" value="ODV95822.1"/>
    <property type="molecule type" value="Genomic_DNA"/>
</dbReference>
<dbReference type="Pfam" id="PF13093">
    <property type="entry name" value="FTA4"/>
    <property type="match status" value="1"/>
</dbReference>
<name>A0A1E4TVN7_PACTA</name>
<keyword evidence="2" id="KW-1185">Reference proteome</keyword>
<protein>
    <submittedName>
        <fullName evidence="1">Uncharacterized protein</fullName>
    </submittedName>
</protein>
<dbReference type="Proteomes" id="UP000094236">
    <property type="component" value="Unassembled WGS sequence"/>
</dbReference>
<dbReference type="OrthoDB" id="3987836at2759"/>
<accession>A0A1E4TVN7</accession>
<dbReference type="GO" id="GO:0031511">
    <property type="term" value="C:Mis6-Sim4 complex"/>
    <property type="evidence" value="ECO:0007669"/>
    <property type="project" value="InterPro"/>
</dbReference>
<dbReference type="InterPro" id="IPR025207">
    <property type="entry name" value="Sim4_Fta4"/>
</dbReference>